<feature type="compositionally biased region" description="Polar residues" evidence="1">
    <location>
        <begin position="176"/>
        <end position="185"/>
    </location>
</feature>
<dbReference type="OrthoDB" id="5854584at2759"/>
<evidence type="ECO:0000256" key="2">
    <source>
        <dbReference type="SAM" id="Phobius"/>
    </source>
</evidence>
<dbReference type="AlphaFoldDB" id="A0A9P3CN39"/>
<keyword evidence="2" id="KW-0812">Transmembrane</keyword>
<feature type="region of interest" description="Disordered" evidence="1">
    <location>
        <begin position="165"/>
        <end position="217"/>
    </location>
</feature>
<dbReference type="RefSeq" id="XP_044655930.1">
    <property type="nucleotide sequence ID" value="XM_044799995.1"/>
</dbReference>
<name>A0A9P3CN39_9PEZI</name>
<keyword evidence="2" id="KW-1133">Transmembrane helix</keyword>
<keyword evidence="2" id="KW-0472">Membrane</keyword>
<dbReference type="PANTHER" id="PTHR31965:SF1">
    <property type="entry name" value="TRANSMEMBRANE PROTEIN 42"/>
    <property type="match status" value="1"/>
</dbReference>
<evidence type="ECO:0000313" key="4">
    <source>
        <dbReference type="Proteomes" id="UP000825890"/>
    </source>
</evidence>
<dbReference type="Proteomes" id="UP000825890">
    <property type="component" value="Unassembled WGS sequence"/>
</dbReference>
<evidence type="ECO:0008006" key="5">
    <source>
        <dbReference type="Google" id="ProtNLM"/>
    </source>
</evidence>
<gene>
    <name evidence="3" type="ORF">CKM354_000474600</name>
</gene>
<dbReference type="InterPro" id="IPR037185">
    <property type="entry name" value="EmrE-like"/>
</dbReference>
<protein>
    <recommendedName>
        <fullName evidence="5">Transmembrane protein 42</fullName>
    </recommendedName>
</protein>
<feature type="transmembrane region" description="Helical" evidence="2">
    <location>
        <begin position="117"/>
        <end position="134"/>
    </location>
</feature>
<proteinExistence type="predicted"/>
<reference evidence="3 4" key="1">
    <citation type="submission" date="2021-01" db="EMBL/GenBank/DDBJ databases">
        <title>Cercospora kikuchii MAFF 305040 whole genome shotgun sequence.</title>
        <authorList>
            <person name="Kashiwa T."/>
            <person name="Suzuki T."/>
        </authorList>
    </citation>
    <scope>NUCLEOTIDE SEQUENCE [LARGE SCALE GENOMIC DNA]</scope>
    <source>
        <strain evidence="3 4">MAFF 305040</strain>
    </source>
</reference>
<feature type="transmembrane region" description="Helical" evidence="2">
    <location>
        <begin position="91"/>
        <end position="111"/>
    </location>
</feature>
<evidence type="ECO:0000256" key="1">
    <source>
        <dbReference type="SAM" id="MobiDB-lite"/>
    </source>
</evidence>
<dbReference type="EMBL" id="BOLY01000003">
    <property type="protein sequence ID" value="GIZ41443.1"/>
    <property type="molecule type" value="Genomic_DNA"/>
</dbReference>
<evidence type="ECO:0000313" key="3">
    <source>
        <dbReference type="EMBL" id="GIZ41443.1"/>
    </source>
</evidence>
<dbReference type="PANTHER" id="PTHR31965">
    <property type="entry name" value="TRANSMEMBRANE PROTEIN 42"/>
    <property type="match status" value="1"/>
</dbReference>
<keyword evidence="4" id="KW-1185">Reference proteome</keyword>
<dbReference type="SUPFAM" id="SSF103481">
    <property type="entry name" value="Multidrug resistance efflux transporter EmrE"/>
    <property type="match status" value="1"/>
</dbReference>
<dbReference type="PROSITE" id="PS51257">
    <property type="entry name" value="PROKAR_LIPOPROTEIN"/>
    <property type="match status" value="1"/>
</dbReference>
<sequence>MSSRPTPQWLTYAIASGGCAALNGVFAKLTTTQLTTTWATAISHLLGMKDESVIVEGLVRGFFFLMNLAFNAVMWGLFTNALRLASSTVRVSVINTSANFMLTAILGWVIFKESLPGLWWLGASFLVAGSVIIGRREEGKDAETVGERDPNTAAAAGVAVNLETYTDEPDAPPPSVSRTPTSANLENGRAYASDDSDSEAPETMDLLRQGAAADASR</sequence>
<organism evidence="3 4">
    <name type="scientific">Cercospora kikuchii</name>
    <dbReference type="NCBI Taxonomy" id="84275"/>
    <lineage>
        <taxon>Eukaryota</taxon>
        <taxon>Fungi</taxon>
        <taxon>Dikarya</taxon>
        <taxon>Ascomycota</taxon>
        <taxon>Pezizomycotina</taxon>
        <taxon>Dothideomycetes</taxon>
        <taxon>Dothideomycetidae</taxon>
        <taxon>Mycosphaerellales</taxon>
        <taxon>Mycosphaerellaceae</taxon>
        <taxon>Cercospora</taxon>
    </lineage>
</organism>
<dbReference type="InterPro" id="IPR039632">
    <property type="entry name" value="TMEM42"/>
</dbReference>
<dbReference type="GeneID" id="68290321"/>
<accession>A0A9P3CN39</accession>
<feature type="transmembrane region" description="Helical" evidence="2">
    <location>
        <begin position="58"/>
        <end position="79"/>
    </location>
</feature>
<comment type="caution">
    <text evidence="3">The sequence shown here is derived from an EMBL/GenBank/DDBJ whole genome shotgun (WGS) entry which is preliminary data.</text>
</comment>